<evidence type="ECO:0000256" key="4">
    <source>
        <dbReference type="ARBA" id="ARBA00022737"/>
    </source>
</evidence>
<feature type="chain" id="PRO_5021848632" description="Sushi, von Willebrand factor type A, EGF and pentraxin domain-containing protein 1" evidence="10">
    <location>
        <begin position="28"/>
        <end position="874"/>
    </location>
</feature>
<dbReference type="PROSITE" id="PS00615">
    <property type="entry name" value="C_TYPE_LECTIN_1"/>
    <property type="match status" value="1"/>
</dbReference>
<feature type="domain" description="Sushi" evidence="12">
    <location>
        <begin position="31"/>
        <end position="90"/>
    </location>
</feature>
<evidence type="ECO:0000313" key="14">
    <source>
        <dbReference type="Proteomes" id="UP000318571"/>
    </source>
</evidence>
<feature type="disulfide bond" evidence="8">
    <location>
        <begin position="525"/>
        <end position="552"/>
    </location>
</feature>
<evidence type="ECO:0000256" key="6">
    <source>
        <dbReference type="ARBA" id="ARBA00023157"/>
    </source>
</evidence>
<dbReference type="InterPro" id="IPR016187">
    <property type="entry name" value="CTDL_fold"/>
</dbReference>
<name>A0A553P475_TIGCA</name>
<evidence type="ECO:0000256" key="8">
    <source>
        <dbReference type="PROSITE-ProRule" id="PRU00302"/>
    </source>
</evidence>
<dbReference type="CDD" id="cd00033">
    <property type="entry name" value="CCP"/>
    <property type="match status" value="8"/>
</dbReference>
<dbReference type="PANTHER" id="PTHR46393">
    <property type="entry name" value="SUSHI DOMAIN-CONTAINING PROTEIN"/>
    <property type="match status" value="1"/>
</dbReference>
<dbReference type="InterPro" id="IPR008979">
    <property type="entry name" value="Galactose-bd-like_sf"/>
</dbReference>
<feature type="disulfide bond" evidence="8">
    <location>
        <begin position="643"/>
        <end position="670"/>
    </location>
</feature>
<feature type="region of interest" description="Disordered" evidence="9">
    <location>
        <begin position="99"/>
        <end position="127"/>
    </location>
</feature>
<dbReference type="SMART" id="SM00032">
    <property type="entry name" value="CCP"/>
    <property type="match status" value="8"/>
</dbReference>
<feature type="domain" description="Sushi" evidence="12">
    <location>
        <begin position="436"/>
        <end position="495"/>
    </location>
</feature>
<keyword evidence="5" id="KW-0106">Calcium</keyword>
<evidence type="ECO:0000259" key="12">
    <source>
        <dbReference type="PROSITE" id="PS50923"/>
    </source>
</evidence>
<feature type="disulfide bond" evidence="8">
    <location>
        <begin position="406"/>
        <end position="433"/>
    </location>
</feature>
<dbReference type="EMBL" id="VCGU01000008">
    <property type="protein sequence ID" value="TRY72489.1"/>
    <property type="molecule type" value="Genomic_DNA"/>
</dbReference>
<evidence type="ECO:0000313" key="13">
    <source>
        <dbReference type="EMBL" id="TRY72489.1"/>
    </source>
</evidence>
<dbReference type="Pfam" id="PF22633">
    <property type="entry name" value="F5_F8_type_C_2"/>
    <property type="match status" value="1"/>
</dbReference>
<evidence type="ECO:0000256" key="9">
    <source>
        <dbReference type="SAM" id="MobiDB-lite"/>
    </source>
</evidence>
<evidence type="ECO:0000256" key="5">
    <source>
        <dbReference type="ARBA" id="ARBA00022837"/>
    </source>
</evidence>
<keyword evidence="6 8" id="KW-1015">Disulfide bond</keyword>
<dbReference type="InterPro" id="IPR035976">
    <property type="entry name" value="Sushi/SCR/CCP_sf"/>
</dbReference>
<feature type="domain" description="C-type lectin" evidence="11">
    <location>
        <begin position="248"/>
        <end position="375"/>
    </location>
</feature>
<feature type="disulfide bond" evidence="8">
    <location>
        <begin position="33"/>
        <end position="76"/>
    </location>
</feature>
<dbReference type="PROSITE" id="PS50923">
    <property type="entry name" value="SUSHI"/>
    <property type="match status" value="8"/>
</dbReference>
<feature type="disulfide bond" evidence="8">
    <location>
        <begin position="466"/>
        <end position="493"/>
    </location>
</feature>
<feature type="domain" description="Sushi" evidence="12">
    <location>
        <begin position="615"/>
        <end position="672"/>
    </location>
</feature>
<accession>A0A553P475</accession>
<dbReference type="STRING" id="6832.A0A553P475"/>
<feature type="disulfide bond" evidence="8">
    <location>
        <begin position="438"/>
        <end position="481"/>
    </location>
</feature>
<dbReference type="Pfam" id="PF00059">
    <property type="entry name" value="Lectin_C"/>
    <property type="match status" value="1"/>
</dbReference>
<dbReference type="Pfam" id="PF00084">
    <property type="entry name" value="Sushi"/>
    <property type="match status" value="8"/>
</dbReference>
<evidence type="ECO:0000259" key="11">
    <source>
        <dbReference type="PROSITE" id="PS50041"/>
    </source>
</evidence>
<keyword evidence="4" id="KW-0677">Repeat</keyword>
<dbReference type="PROSITE" id="PS50041">
    <property type="entry name" value="C_TYPE_LECTIN_2"/>
    <property type="match status" value="1"/>
</dbReference>
<keyword evidence="7" id="KW-0325">Glycoprotein</keyword>
<feature type="domain" description="Sushi" evidence="12">
    <location>
        <begin position="673"/>
        <end position="732"/>
    </location>
</feature>
<dbReference type="Gene3D" id="2.10.70.10">
    <property type="entry name" value="Complement Module, domain 1"/>
    <property type="match status" value="8"/>
</dbReference>
<dbReference type="InterPro" id="IPR006585">
    <property type="entry name" value="FTP1"/>
</dbReference>
<feature type="domain" description="Sushi" evidence="12">
    <location>
        <begin position="379"/>
        <end position="435"/>
    </location>
</feature>
<evidence type="ECO:0000256" key="3">
    <source>
        <dbReference type="ARBA" id="ARBA00022729"/>
    </source>
</evidence>
<dbReference type="InterPro" id="IPR016186">
    <property type="entry name" value="C-type_lectin-like/link_sf"/>
</dbReference>
<dbReference type="GO" id="GO:0046872">
    <property type="term" value="F:metal ion binding"/>
    <property type="evidence" value="ECO:0007669"/>
    <property type="project" value="UniProtKB-KW"/>
</dbReference>
<organism evidence="13 14">
    <name type="scientific">Tigriopus californicus</name>
    <name type="common">Marine copepod</name>
    <dbReference type="NCBI Taxonomy" id="6832"/>
    <lineage>
        <taxon>Eukaryota</taxon>
        <taxon>Metazoa</taxon>
        <taxon>Ecdysozoa</taxon>
        <taxon>Arthropoda</taxon>
        <taxon>Crustacea</taxon>
        <taxon>Multicrustacea</taxon>
        <taxon>Hexanauplia</taxon>
        <taxon>Copepoda</taxon>
        <taxon>Harpacticoida</taxon>
        <taxon>Harpacticidae</taxon>
        <taxon>Tigriopus</taxon>
    </lineage>
</organism>
<feature type="domain" description="Sushi" evidence="12">
    <location>
        <begin position="555"/>
        <end position="614"/>
    </location>
</feature>
<protein>
    <recommendedName>
        <fullName evidence="15">Sushi, von Willebrand factor type A, EGF and pentraxin domain-containing protein 1</fullName>
    </recommendedName>
</protein>
<reference evidence="13 14" key="1">
    <citation type="journal article" date="2018" name="Nat. Ecol. Evol.">
        <title>Genomic signatures of mitonuclear coevolution across populations of Tigriopus californicus.</title>
        <authorList>
            <person name="Barreto F.S."/>
            <person name="Watson E.T."/>
            <person name="Lima T.G."/>
            <person name="Willett C.S."/>
            <person name="Edmands S."/>
            <person name="Li W."/>
            <person name="Burton R.S."/>
        </authorList>
    </citation>
    <scope>NUCLEOTIDE SEQUENCE [LARGE SCALE GENOMIC DNA]</scope>
    <source>
        <strain evidence="13 14">San Diego</strain>
    </source>
</reference>
<feature type="domain" description="Sushi" evidence="12">
    <location>
        <begin position="496"/>
        <end position="554"/>
    </location>
</feature>
<dbReference type="InterPro" id="IPR000436">
    <property type="entry name" value="Sushi_SCR_CCP_dom"/>
</dbReference>
<dbReference type="SUPFAM" id="SSF56436">
    <property type="entry name" value="C-type lectin-like"/>
    <property type="match status" value="1"/>
</dbReference>
<comment type="caution">
    <text evidence="13">The sequence shown here is derived from an EMBL/GenBank/DDBJ whole genome shotgun (WGS) entry which is preliminary data.</text>
</comment>
<keyword evidence="3 10" id="KW-0732">Signal</keyword>
<keyword evidence="14" id="KW-1185">Reference proteome</keyword>
<dbReference type="AlphaFoldDB" id="A0A553P475"/>
<dbReference type="SUPFAM" id="SSF57535">
    <property type="entry name" value="Complement control module/SCR domain"/>
    <property type="match status" value="9"/>
</dbReference>
<keyword evidence="2" id="KW-0479">Metal-binding</keyword>
<keyword evidence="1 8" id="KW-0768">Sushi</keyword>
<dbReference type="InterPro" id="IPR001304">
    <property type="entry name" value="C-type_lectin-like"/>
</dbReference>
<dbReference type="InterPro" id="IPR018378">
    <property type="entry name" value="C-type_lectin_CS"/>
</dbReference>
<dbReference type="SMART" id="SM00034">
    <property type="entry name" value="CLECT"/>
    <property type="match status" value="1"/>
</dbReference>
<evidence type="ECO:0000256" key="10">
    <source>
        <dbReference type="SAM" id="SignalP"/>
    </source>
</evidence>
<feature type="disulfide bond" evidence="8">
    <location>
        <begin position="703"/>
        <end position="730"/>
    </location>
</feature>
<evidence type="ECO:0000256" key="7">
    <source>
        <dbReference type="ARBA" id="ARBA00023180"/>
    </source>
</evidence>
<gene>
    <name evidence="13" type="ORF">TCAL_05394</name>
</gene>
<dbReference type="SUPFAM" id="SSF49785">
    <property type="entry name" value="Galactose-binding domain-like"/>
    <property type="match status" value="1"/>
</dbReference>
<feature type="signal peptide" evidence="10">
    <location>
        <begin position="1"/>
        <end position="27"/>
    </location>
</feature>
<evidence type="ECO:0000256" key="1">
    <source>
        <dbReference type="ARBA" id="ARBA00022659"/>
    </source>
</evidence>
<dbReference type="Gene3D" id="3.10.100.10">
    <property type="entry name" value="Mannose-Binding Protein A, subunit A"/>
    <property type="match status" value="1"/>
</dbReference>
<evidence type="ECO:0000256" key="2">
    <source>
        <dbReference type="ARBA" id="ARBA00022723"/>
    </source>
</evidence>
<dbReference type="Gene3D" id="2.60.120.260">
    <property type="entry name" value="Galactose-binding domain-like"/>
    <property type="match status" value="1"/>
</dbReference>
<dbReference type="Proteomes" id="UP000318571">
    <property type="component" value="Chromosome 7"/>
</dbReference>
<feature type="domain" description="Sushi" evidence="12">
    <location>
        <begin position="733"/>
        <end position="816"/>
    </location>
</feature>
<dbReference type="CDD" id="cd00037">
    <property type="entry name" value="CLECT"/>
    <property type="match status" value="1"/>
</dbReference>
<feature type="compositionally biased region" description="Basic and acidic residues" evidence="9">
    <location>
        <begin position="114"/>
        <end position="127"/>
    </location>
</feature>
<evidence type="ECO:0008006" key="15">
    <source>
        <dbReference type="Google" id="ProtNLM"/>
    </source>
</evidence>
<dbReference type="SMART" id="SM00607">
    <property type="entry name" value="FTP"/>
    <property type="match status" value="1"/>
</dbReference>
<comment type="caution">
    <text evidence="8">Lacks conserved residue(s) required for the propagation of feature annotation.</text>
</comment>
<proteinExistence type="predicted"/>
<dbReference type="PANTHER" id="PTHR46393:SF7">
    <property type="entry name" value="COMPLEMENT C2"/>
    <property type="match status" value="1"/>
</dbReference>
<sequence length="874" mass="96157">MSRLKHLSSAFMLKWTLYFLTYYVCLTQSSEVCRHPAVPFAAKYLNITGGLDEDNWTIKYICDSGYELFGEESRECQQGQWKGDLPHCAVNVALNKPATASSQEGKGDPNNGVDGRKSTVHEGDKCTETKSEKSPWWTVDLLGSYSVKHVRLTTRCCDDVPIKKAEIRVGNFTTPGKNPLCDWIPKALDEGATETVECVEEIMGRYVSIMMTGVETVLSVCEVEVFSTDEISLANCPDDIPQDEVSVFQEACYHFVPGEVSGYDEAKALCEENESHLVADLDEFSLPYVTSRLQRQLDLKSDVQSIMAWVGAQREPGLVKDEWTWVTGNTVDTIEWGRGQPNNYNQEQNCAVLDSELDWNWNDISCKISAVTVCQSSPSKCASPPVNEGTFFTGDLTVGSRISYHCPVGDMPVGDANQTCEISGQFSGLPITCKKVDCGQVPGLVDGEIHVLDGRTTWGARVKYKCKDSYNLMSGDEMRTCEEKGWSGKAPTCVYARCPEPDTVENAYLKADGDNSVGSKLIYTCHEGHKASGSMSRECKLGGKWSGTTPKCEFVDCGDAPAVKHANVQLLDGRTSFGAEVEYSCGADYILSGNNKKKCDASGQWTRSELSCHIIECPPPRAPNGGRVSGYNTEIHSKIEFSCLTGHILEGQEVLTCTRSGQWSSSSPVCRFIDCGAVPPMPSGTAHYVNGSTHLGSMVRYICDRSYTMEGNPERVCEENSRWSGDAPRCSEIRCPIPDRPNNTIISVSSTERLHGTSVIRSKPSTTTAYRVGSTLKYRCERGYILEKEDGSDARVMTRRCTTSGTWTGSMPSCKFVNCGSPEVPENSEVSLQNNGTYFGSMSFYKCKPNFNLDGKIITIYKLASRTDRAQATA</sequence>
<feature type="disulfide bond" evidence="8">
    <location>
        <begin position="585"/>
        <end position="612"/>
    </location>
</feature>
<dbReference type="OMA" id="DWCPEPP"/>